<reference evidence="1" key="1">
    <citation type="submission" date="2022-02" db="EMBL/GenBank/DDBJ databases">
        <title>Plant Genome Project.</title>
        <authorList>
            <person name="Zhang R.-G."/>
        </authorList>
    </citation>
    <scope>NUCLEOTIDE SEQUENCE</scope>
    <source>
        <strain evidence="1">AT1</strain>
    </source>
</reference>
<organism evidence="1 2">
    <name type="scientific">Rhododendron molle</name>
    <name type="common">Chinese azalea</name>
    <name type="synonym">Azalea mollis</name>
    <dbReference type="NCBI Taxonomy" id="49168"/>
    <lineage>
        <taxon>Eukaryota</taxon>
        <taxon>Viridiplantae</taxon>
        <taxon>Streptophyta</taxon>
        <taxon>Embryophyta</taxon>
        <taxon>Tracheophyta</taxon>
        <taxon>Spermatophyta</taxon>
        <taxon>Magnoliopsida</taxon>
        <taxon>eudicotyledons</taxon>
        <taxon>Gunneridae</taxon>
        <taxon>Pentapetalae</taxon>
        <taxon>asterids</taxon>
        <taxon>Ericales</taxon>
        <taxon>Ericaceae</taxon>
        <taxon>Ericoideae</taxon>
        <taxon>Rhodoreae</taxon>
        <taxon>Rhododendron</taxon>
    </lineage>
</organism>
<keyword evidence="2" id="KW-1185">Reference proteome</keyword>
<protein>
    <submittedName>
        <fullName evidence="1">Uncharacterized protein</fullName>
    </submittedName>
</protein>
<dbReference type="Proteomes" id="UP001062846">
    <property type="component" value="Chromosome 5"/>
</dbReference>
<evidence type="ECO:0000313" key="2">
    <source>
        <dbReference type="Proteomes" id="UP001062846"/>
    </source>
</evidence>
<proteinExistence type="predicted"/>
<gene>
    <name evidence="1" type="ORF">RHMOL_Rhmol05G0279100</name>
</gene>
<sequence length="82" mass="9072">MPETVHYVEDFEVFVTVPLSVVGIVEVNLACLPFTTNSFSQGQRLVNLVIVMSAMPDDSGQYRIGCTYDATQWNGGTTGYYK</sequence>
<evidence type="ECO:0000313" key="1">
    <source>
        <dbReference type="EMBL" id="KAI8556750.1"/>
    </source>
</evidence>
<dbReference type="EMBL" id="CM046392">
    <property type="protein sequence ID" value="KAI8556750.1"/>
    <property type="molecule type" value="Genomic_DNA"/>
</dbReference>
<comment type="caution">
    <text evidence="1">The sequence shown here is derived from an EMBL/GenBank/DDBJ whole genome shotgun (WGS) entry which is preliminary data.</text>
</comment>
<name>A0ACC0NU62_RHOML</name>
<accession>A0ACC0NU62</accession>